<protein>
    <recommendedName>
        <fullName evidence="1">Large polyvalent protein associated domain-containing protein</fullName>
    </recommendedName>
</protein>
<name>A0AAW5JJA6_9FIRM</name>
<dbReference type="AlphaFoldDB" id="A0AAW5JJA6"/>
<reference evidence="2" key="1">
    <citation type="submission" date="2022-06" db="EMBL/GenBank/DDBJ databases">
        <title>Isolation of gut microbiota from human fecal samples.</title>
        <authorList>
            <person name="Pamer E.G."/>
            <person name="Barat B."/>
            <person name="Waligurski E."/>
            <person name="Medina S."/>
            <person name="Paddock L."/>
            <person name="Mostad J."/>
        </authorList>
    </citation>
    <scope>NUCLEOTIDE SEQUENCE</scope>
    <source>
        <strain evidence="2">DFI.9.91</strain>
    </source>
</reference>
<proteinExistence type="predicted"/>
<comment type="caution">
    <text evidence="2">The sequence shown here is derived from an EMBL/GenBank/DDBJ whole genome shotgun (WGS) entry which is preliminary data.</text>
</comment>
<sequence>MHLELSAEDRNQEHRYAELMLPTSSAGTEKALRTLGVSNGQYVDVSVLRSPFAPELERMRFDTASLKEMNLLAKRLHSLDEVSLTAFRALAISKYSDSHESELVSVKDLINMTYELDSVMVASNVSNDEQLGQFVIENDLREDVAAVPDEALHLLDRKKIGELQRIDDGGVFLNGFYVVAGAYTVPEVYDGKHLPSEEASGKPSFAEETFDVVEILNHTALFSNGRVSFEDIPKGLYLCDLREGDSIAFATVEPYVVVNHAGTLITKEPIDLGEQLYVVLDDDIAPNFLGMDMTIDEFMNTDFTQNDEESEQIGGMQL</sequence>
<evidence type="ECO:0000313" key="2">
    <source>
        <dbReference type="EMBL" id="MCQ4770276.1"/>
    </source>
</evidence>
<dbReference type="EMBL" id="JANFYS010000013">
    <property type="protein sequence ID" value="MCQ4770276.1"/>
    <property type="molecule type" value="Genomic_DNA"/>
</dbReference>
<accession>A0AAW5JJA6</accession>
<evidence type="ECO:0000259" key="1">
    <source>
        <dbReference type="Pfam" id="PF18843"/>
    </source>
</evidence>
<dbReference type="Pfam" id="PF18843">
    <property type="entry name" value="LPD28"/>
    <property type="match status" value="1"/>
</dbReference>
<organism evidence="2 3">
    <name type="scientific">Intestinimonas massiliensis</name>
    <name type="common">ex Afouda et al. 2020</name>
    <dbReference type="NCBI Taxonomy" id="1673721"/>
    <lineage>
        <taxon>Bacteria</taxon>
        <taxon>Bacillati</taxon>
        <taxon>Bacillota</taxon>
        <taxon>Clostridia</taxon>
        <taxon>Eubacteriales</taxon>
        <taxon>Intestinimonas</taxon>
    </lineage>
</organism>
<dbReference type="Proteomes" id="UP001204562">
    <property type="component" value="Unassembled WGS sequence"/>
</dbReference>
<evidence type="ECO:0000313" key="3">
    <source>
        <dbReference type="Proteomes" id="UP001204562"/>
    </source>
</evidence>
<gene>
    <name evidence="2" type="ORF">NE579_07345</name>
</gene>
<feature type="domain" description="Large polyvalent protein associated" evidence="1">
    <location>
        <begin position="207"/>
        <end position="299"/>
    </location>
</feature>
<dbReference type="InterPro" id="IPR040809">
    <property type="entry name" value="LPD28"/>
</dbReference>